<feature type="compositionally biased region" description="Polar residues" evidence="1">
    <location>
        <begin position="45"/>
        <end position="58"/>
    </location>
</feature>
<evidence type="ECO:0000256" key="1">
    <source>
        <dbReference type="SAM" id="MobiDB-lite"/>
    </source>
</evidence>
<feature type="region of interest" description="Disordered" evidence="1">
    <location>
        <begin position="130"/>
        <end position="163"/>
    </location>
</feature>
<organism evidence="2 3">
    <name type="scientific">Dioscorea cayennensis subsp. rotundata</name>
    <name type="common">White Guinea yam</name>
    <name type="synonym">Dioscorea rotundata</name>
    <dbReference type="NCBI Taxonomy" id="55577"/>
    <lineage>
        <taxon>Eukaryota</taxon>
        <taxon>Viridiplantae</taxon>
        <taxon>Streptophyta</taxon>
        <taxon>Embryophyta</taxon>
        <taxon>Tracheophyta</taxon>
        <taxon>Spermatophyta</taxon>
        <taxon>Magnoliopsida</taxon>
        <taxon>Liliopsida</taxon>
        <taxon>Dioscoreales</taxon>
        <taxon>Dioscoreaceae</taxon>
        <taxon>Dioscorea</taxon>
    </lineage>
</organism>
<protein>
    <submittedName>
        <fullName evidence="3">Uncharacterized protein LOC120269049</fullName>
    </submittedName>
</protein>
<feature type="compositionally biased region" description="Basic and acidic residues" evidence="1">
    <location>
        <begin position="148"/>
        <end position="163"/>
    </location>
</feature>
<feature type="compositionally biased region" description="Polar residues" evidence="1">
    <location>
        <begin position="130"/>
        <end position="143"/>
    </location>
</feature>
<evidence type="ECO:0000313" key="3">
    <source>
        <dbReference type="RefSeq" id="XP_039132271.1"/>
    </source>
</evidence>
<feature type="region of interest" description="Disordered" evidence="1">
    <location>
        <begin position="30"/>
        <end position="65"/>
    </location>
</feature>
<dbReference type="Proteomes" id="UP001515500">
    <property type="component" value="Chromosome 9"/>
</dbReference>
<evidence type="ECO:0000313" key="2">
    <source>
        <dbReference type="Proteomes" id="UP001515500"/>
    </source>
</evidence>
<dbReference type="GeneID" id="120269049"/>
<sequence>MPGSKILSFSSASELGSAVVVDDLEITTRCQGSSTSRKRSRSQSALKSSIKNVPSSTKRIPPRRCSNAIVDSKGEIKLDLQQCCDDSNGEPLVVSSPKTLRQERSSDYCFQRSTWNPRVTSMNQNTAVNVEQSPNNEEPNNKLTWRRSGRERMVNKQRERETS</sequence>
<reference evidence="3" key="1">
    <citation type="submission" date="2025-08" db="UniProtKB">
        <authorList>
            <consortium name="RefSeq"/>
        </authorList>
    </citation>
    <scope>IDENTIFICATION</scope>
</reference>
<name>A0AB40C0G3_DIOCR</name>
<gene>
    <name evidence="3" type="primary">LOC120269049</name>
</gene>
<keyword evidence="2" id="KW-1185">Reference proteome</keyword>
<proteinExistence type="predicted"/>
<dbReference type="AlphaFoldDB" id="A0AB40C0G3"/>
<dbReference type="RefSeq" id="XP_039132271.1">
    <property type="nucleotide sequence ID" value="XM_039276337.1"/>
</dbReference>
<accession>A0AB40C0G3</accession>